<evidence type="ECO:0000256" key="4">
    <source>
        <dbReference type="ARBA" id="ARBA00013078"/>
    </source>
</evidence>
<sequence length="212" mass="24419">MLINKPDSLIFDMDGTLWDAVDTYAESWNIVFQQLGIDMVVRRDDLAKMVGWEGKKVHAVLMPDFDEEKRQYIYAKVNELRRELLPKNGGVLYEGVKDGLKQLAAKYQLYIVSNCAVGIIRLFMDWAGINEHIIDEIAYGTNYMPKHYNIRQLIERHDLKTPVYVGDTEGDGEQSRLAGIPFVFVSYGFGNTDDHDLRFDNFTGLTKHFMNL</sequence>
<dbReference type="OrthoDB" id="9792518at2"/>
<dbReference type="EMBL" id="CP042436">
    <property type="protein sequence ID" value="QEC63452.1"/>
    <property type="molecule type" value="Genomic_DNA"/>
</dbReference>
<dbReference type="Pfam" id="PF13419">
    <property type="entry name" value="HAD_2"/>
    <property type="match status" value="1"/>
</dbReference>
<evidence type="ECO:0000256" key="1">
    <source>
        <dbReference type="ARBA" id="ARBA00000830"/>
    </source>
</evidence>
<dbReference type="KEGG" id="mgin:FRZ54_12985"/>
<dbReference type="AlphaFoldDB" id="A0A5B8UWY8"/>
<evidence type="ECO:0000256" key="2">
    <source>
        <dbReference type="ARBA" id="ARBA00004818"/>
    </source>
</evidence>
<dbReference type="EC" id="3.1.3.18" evidence="4"/>
<protein>
    <recommendedName>
        <fullName evidence="4">phosphoglycolate phosphatase</fullName>
        <ecNumber evidence="4">3.1.3.18</ecNumber>
    </recommendedName>
</protein>
<comment type="catalytic activity">
    <reaction evidence="1">
        <text>2-phosphoglycolate + H2O = glycolate + phosphate</text>
        <dbReference type="Rhea" id="RHEA:14369"/>
        <dbReference type="ChEBI" id="CHEBI:15377"/>
        <dbReference type="ChEBI" id="CHEBI:29805"/>
        <dbReference type="ChEBI" id="CHEBI:43474"/>
        <dbReference type="ChEBI" id="CHEBI:58033"/>
        <dbReference type="EC" id="3.1.3.18"/>
    </reaction>
</comment>
<dbReference type="InterPro" id="IPR050155">
    <property type="entry name" value="HAD-like_hydrolase_sf"/>
</dbReference>
<dbReference type="RefSeq" id="WP_147032028.1">
    <property type="nucleotide sequence ID" value="NZ_CP042436.1"/>
</dbReference>
<dbReference type="GO" id="GO:0006281">
    <property type="term" value="P:DNA repair"/>
    <property type="evidence" value="ECO:0007669"/>
    <property type="project" value="TreeGrafter"/>
</dbReference>
<dbReference type="PANTHER" id="PTHR43434:SF1">
    <property type="entry name" value="PHOSPHOGLYCOLATE PHOSPHATASE"/>
    <property type="match status" value="1"/>
</dbReference>
<evidence type="ECO:0000256" key="3">
    <source>
        <dbReference type="ARBA" id="ARBA00006171"/>
    </source>
</evidence>
<dbReference type="SUPFAM" id="SSF56784">
    <property type="entry name" value="HAD-like"/>
    <property type="match status" value="1"/>
</dbReference>
<evidence type="ECO:0000313" key="5">
    <source>
        <dbReference type="EMBL" id="QEC63452.1"/>
    </source>
</evidence>
<gene>
    <name evidence="5" type="ORF">FRZ54_12985</name>
</gene>
<dbReference type="Proteomes" id="UP000321479">
    <property type="component" value="Chromosome"/>
</dbReference>
<comment type="pathway">
    <text evidence="2">Organic acid metabolism; glycolate biosynthesis; glycolate from 2-phosphoglycolate: step 1/1.</text>
</comment>
<organism evidence="5 6">
    <name type="scientific">Mucilaginibacter ginsenosidivorans</name>
    <dbReference type="NCBI Taxonomy" id="398053"/>
    <lineage>
        <taxon>Bacteria</taxon>
        <taxon>Pseudomonadati</taxon>
        <taxon>Bacteroidota</taxon>
        <taxon>Sphingobacteriia</taxon>
        <taxon>Sphingobacteriales</taxon>
        <taxon>Sphingobacteriaceae</taxon>
        <taxon>Mucilaginibacter</taxon>
    </lineage>
</organism>
<keyword evidence="5" id="KW-0378">Hydrolase</keyword>
<dbReference type="GO" id="GO:0008967">
    <property type="term" value="F:phosphoglycolate phosphatase activity"/>
    <property type="evidence" value="ECO:0007669"/>
    <property type="project" value="UniProtKB-EC"/>
</dbReference>
<proteinExistence type="inferred from homology"/>
<dbReference type="SFLD" id="SFLDS00003">
    <property type="entry name" value="Haloacid_Dehalogenase"/>
    <property type="match status" value="1"/>
</dbReference>
<dbReference type="InterPro" id="IPR041492">
    <property type="entry name" value="HAD_2"/>
</dbReference>
<dbReference type="InterPro" id="IPR036412">
    <property type="entry name" value="HAD-like_sf"/>
</dbReference>
<dbReference type="InterPro" id="IPR023214">
    <property type="entry name" value="HAD_sf"/>
</dbReference>
<evidence type="ECO:0000313" key="6">
    <source>
        <dbReference type="Proteomes" id="UP000321479"/>
    </source>
</evidence>
<dbReference type="PANTHER" id="PTHR43434">
    <property type="entry name" value="PHOSPHOGLYCOLATE PHOSPHATASE"/>
    <property type="match status" value="1"/>
</dbReference>
<dbReference type="InterPro" id="IPR023198">
    <property type="entry name" value="PGP-like_dom2"/>
</dbReference>
<dbReference type="SFLD" id="SFLDG01129">
    <property type="entry name" value="C1.5:_HAD__Beta-PGM__Phosphata"/>
    <property type="match status" value="1"/>
</dbReference>
<accession>A0A5B8UWY8</accession>
<dbReference type="Gene3D" id="1.10.150.240">
    <property type="entry name" value="Putative phosphatase, domain 2"/>
    <property type="match status" value="1"/>
</dbReference>
<keyword evidence="6" id="KW-1185">Reference proteome</keyword>
<dbReference type="Gene3D" id="3.40.50.1000">
    <property type="entry name" value="HAD superfamily/HAD-like"/>
    <property type="match status" value="1"/>
</dbReference>
<name>A0A5B8UWY8_9SPHI</name>
<comment type="similarity">
    <text evidence="3">Belongs to the HAD-like hydrolase superfamily. CbbY/CbbZ/Gph/YieH family.</text>
</comment>
<reference evidence="5 6" key="1">
    <citation type="journal article" date="2017" name="Curr. Microbiol.">
        <title>Mucilaginibacter ginsenosidivorans sp. nov., Isolated from Soil of Ginseng Field.</title>
        <authorList>
            <person name="Kim M.M."/>
            <person name="Siddiqi M.Z."/>
            <person name="Im W.T."/>
        </authorList>
    </citation>
    <scope>NUCLEOTIDE SEQUENCE [LARGE SCALE GENOMIC DNA]</scope>
    <source>
        <strain evidence="5 6">Gsoil 3017</strain>
    </source>
</reference>